<comment type="caution">
    <text evidence="5">The sequence shown here is derived from an EMBL/GenBank/DDBJ whole genome shotgun (WGS) entry which is preliminary data.</text>
</comment>
<reference evidence="5" key="1">
    <citation type="submission" date="2023-01" db="EMBL/GenBank/DDBJ databases">
        <title>Genome assembly of the deep-sea coral Lophelia pertusa.</title>
        <authorList>
            <person name="Herrera S."/>
            <person name="Cordes E."/>
        </authorList>
    </citation>
    <scope>NUCLEOTIDE SEQUENCE</scope>
    <source>
        <strain evidence="5">USNM1676648</strain>
        <tissue evidence="5">Polyp</tissue>
    </source>
</reference>
<proteinExistence type="predicted"/>
<dbReference type="AlphaFoldDB" id="A0A9W9Z1M6"/>
<evidence type="ECO:0000256" key="4">
    <source>
        <dbReference type="ARBA" id="ARBA00045227"/>
    </source>
</evidence>
<dbReference type="OrthoDB" id="1933483at2759"/>
<dbReference type="GO" id="GO:0005737">
    <property type="term" value="C:cytoplasm"/>
    <property type="evidence" value="ECO:0007669"/>
    <property type="project" value="TreeGrafter"/>
</dbReference>
<evidence type="ECO:0000313" key="6">
    <source>
        <dbReference type="Proteomes" id="UP001163046"/>
    </source>
</evidence>
<dbReference type="InterPro" id="IPR006840">
    <property type="entry name" value="ChaC"/>
</dbReference>
<evidence type="ECO:0000256" key="3">
    <source>
        <dbReference type="ARBA" id="ARBA00043195"/>
    </source>
</evidence>
<accession>A0A9W9Z1M6</accession>
<comment type="function">
    <text evidence="4">Catalyzes the cleavage of glutathione into 5-oxo-L-proline and a Cys-Gly dipeptide. Acts specifically on glutathione, but not on other gamma-glutamyl peptides.</text>
</comment>
<dbReference type="PANTHER" id="PTHR12192:SF2">
    <property type="entry name" value="GLUTATHIONE-SPECIFIC GAMMA-GLUTAMYLCYCLOTRANSFERASE 2"/>
    <property type="match status" value="1"/>
</dbReference>
<protein>
    <recommendedName>
        <fullName evidence="1">glutathione-specific gamma-glutamylcyclotransferase</fullName>
        <ecNumber evidence="1">4.3.2.7</ecNumber>
    </recommendedName>
    <alternativeName>
        <fullName evidence="3">Cation transport regulator-like protein 2</fullName>
    </alternativeName>
</protein>
<name>A0A9W9Z1M6_9CNID</name>
<dbReference type="PANTHER" id="PTHR12192">
    <property type="entry name" value="CATION TRANSPORT PROTEIN CHAC-RELATED"/>
    <property type="match status" value="1"/>
</dbReference>
<sequence length="132" mass="15152">MAYERPSGKVWGIAYEIEAKDIPNVINYLDFREKNGYKATWVTFHAEGYSHSSIPSASYILRRRTMNFILGLHRCPEIANQILLSTGPSGTNYDYLVNLAQAVRRINPDIKDDHFISTGGLSEEWFIQIHFL</sequence>
<gene>
    <name evidence="5" type="primary">CHAC2</name>
    <name evidence="5" type="ORF">OS493_011307</name>
</gene>
<evidence type="ECO:0000256" key="2">
    <source>
        <dbReference type="ARBA" id="ARBA00023239"/>
    </source>
</evidence>
<keyword evidence="2" id="KW-0456">Lyase</keyword>
<dbReference type="GO" id="GO:0006751">
    <property type="term" value="P:glutathione catabolic process"/>
    <property type="evidence" value="ECO:0007669"/>
    <property type="project" value="InterPro"/>
</dbReference>
<keyword evidence="6" id="KW-1185">Reference proteome</keyword>
<organism evidence="5 6">
    <name type="scientific">Desmophyllum pertusum</name>
    <dbReference type="NCBI Taxonomy" id="174260"/>
    <lineage>
        <taxon>Eukaryota</taxon>
        <taxon>Metazoa</taxon>
        <taxon>Cnidaria</taxon>
        <taxon>Anthozoa</taxon>
        <taxon>Hexacorallia</taxon>
        <taxon>Scleractinia</taxon>
        <taxon>Caryophylliina</taxon>
        <taxon>Caryophylliidae</taxon>
        <taxon>Desmophyllum</taxon>
    </lineage>
</organism>
<evidence type="ECO:0000256" key="1">
    <source>
        <dbReference type="ARBA" id="ARBA00012344"/>
    </source>
</evidence>
<dbReference type="EMBL" id="MU826830">
    <property type="protein sequence ID" value="KAJ7373698.1"/>
    <property type="molecule type" value="Genomic_DNA"/>
</dbReference>
<dbReference type="Pfam" id="PF04752">
    <property type="entry name" value="ChaC"/>
    <property type="match status" value="1"/>
</dbReference>
<evidence type="ECO:0000313" key="5">
    <source>
        <dbReference type="EMBL" id="KAJ7373698.1"/>
    </source>
</evidence>
<dbReference type="GO" id="GO:0061928">
    <property type="term" value="F:glutathione specific gamma-glutamylcyclotransferase activity"/>
    <property type="evidence" value="ECO:0007669"/>
    <property type="project" value="UniProtKB-EC"/>
</dbReference>
<dbReference type="EC" id="4.3.2.7" evidence="1"/>
<dbReference type="Proteomes" id="UP001163046">
    <property type="component" value="Unassembled WGS sequence"/>
</dbReference>